<dbReference type="AlphaFoldDB" id="A0A2P5WS79"/>
<evidence type="ECO:0000313" key="3">
    <source>
        <dbReference type="Proteomes" id="UP000239757"/>
    </source>
</evidence>
<dbReference type="Proteomes" id="UP000239757">
    <property type="component" value="Unassembled WGS sequence"/>
</dbReference>
<name>A0A2P5WS79_GOSBA</name>
<gene>
    <name evidence="2" type="ORF">GOBAR_AA26721</name>
</gene>
<dbReference type="EMBL" id="KZ666669">
    <property type="protein sequence ID" value="PPR93951.1"/>
    <property type="molecule type" value="Genomic_DNA"/>
</dbReference>
<reference evidence="2 3" key="1">
    <citation type="submission" date="2015-01" db="EMBL/GenBank/DDBJ databases">
        <title>Genome of allotetraploid Gossypium barbadense reveals genomic plasticity and fiber elongation in cotton evolution.</title>
        <authorList>
            <person name="Chen X."/>
            <person name="Liu X."/>
            <person name="Zhao B."/>
            <person name="Zheng H."/>
            <person name="Hu Y."/>
            <person name="Lu G."/>
            <person name="Yang C."/>
            <person name="Chen J."/>
            <person name="Shan C."/>
            <person name="Zhang L."/>
            <person name="Zhou Y."/>
            <person name="Wang L."/>
            <person name="Guo W."/>
            <person name="Bai Y."/>
            <person name="Ruan J."/>
            <person name="Shangguan X."/>
            <person name="Mao Y."/>
            <person name="Jiang J."/>
            <person name="Zhu Y."/>
            <person name="Lei J."/>
            <person name="Kang H."/>
            <person name="Chen S."/>
            <person name="He X."/>
            <person name="Wang R."/>
            <person name="Wang Y."/>
            <person name="Chen J."/>
            <person name="Wang L."/>
            <person name="Yu S."/>
            <person name="Wang B."/>
            <person name="Wei J."/>
            <person name="Song S."/>
            <person name="Lu X."/>
            <person name="Gao Z."/>
            <person name="Gu W."/>
            <person name="Deng X."/>
            <person name="Ma D."/>
            <person name="Wang S."/>
            <person name="Liang W."/>
            <person name="Fang L."/>
            <person name="Cai C."/>
            <person name="Zhu X."/>
            <person name="Zhou B."/>
            <person name="Zhang Y."/>
            <person name="Chen Z."/>
            <person name="Xu S."/>
            <person name="Zhu R."/>
            <person name="Wang S."/>
            <person name="Zhang T."/>
            <person name="Zhao G."/>
        </authorList>
    </citation>
    <scope>NUCLEOTIDE SEQUENCE [LARGE SCALE GENOMIC DNA]</scope>
    <source>
        <strain evidence="3">cv. Xinhai21</strain>
        <tissue evidence="2">Leaf</tissue>
    </source>
</reference>
<evidence type="ECO:0000256" key="1">
    <source>
        <dbReference type="SAM" id="MobiDB-lite"/>
    </source>
</evidence>
<feature type="compositionally biased region" description="Basic and acidic residues" evidence="1">
    <location>
        <begin position="11"/>
        <end position="36"/>
    </location>
</feature>
<proteinExistence type="predicted"/>
<feature type="region of interest" description="Disordered" evidence="1">
    <location>
        <begin position="1"/>
        <end position="36"/>
    </location>
</feature>
<organism evidence="2 3">
    <name type="scientific">Gossypium barbadense</name>
    <name type="common">Sea Island cotton</name>
    <name type="synonym">Hibiscus barbadensis</name>
    <dbReference type="NCBI Taxonomy" id="3634"/>
    <lineage>
        <taxon>Eukaryota</taxon>
        <taxon>Viridiplantae</taxon>
        <taxon>Streptophyta</taxon>
        <taxon>Embryophyta</taxon>
        <taxon>Tracheophyta</taxon>
        <taxon>Spermatophyta</taxon>
        <taxon>Magnoliopsida</taxon>
        <taxon>eudicotyledons</taxon>
        <taxon>Gunneridae</taxon>
        <taxon>Pentapetalae</taxon>
        <taxon>rosids</taxon>
        <taxon>malvids</taxon>
        <taxon>Malvales</taxon>
        <taxon>Malvaceae</taxon>
        <taxon>Malvoideae</taxon>
        <taxon>Gossypium</taxon>
    </lineage>
</organism>
<protein>
    <submittedName>
        <fullName evidence="2">Uncharacterized protein</fullName>
    </submittedName>
</protein>
<accession>A0A2P5WS79</accession>
<evidence type="ECO:0000313" key="2">
    <source>
        <dbReference type="EMBL" id="PPR93951.1"/>
    </source>
</evidence>
<sequence>MGSTPAGDNVQQKEDFELGDGDAKTEIIDGLPEKSDGLDQTAWAARRFGHKSDLCPYGSGKNKTFEGVSDSGVSKDIFMKERVEVENFGSWNRNNDGALNWQQKQKWLVSDNQMVSGSRLGILSVNPRELDGNKSSSLNDRVENKEVGRKLWRIEA</sequence>